<feature type="compositionally biased region" description="Low complexity" evidence="5">
    <location>
        <begin position="339"/>
        <end position="350"/>
    </location>
</feature>
<dbReference type="GO" id="GO:0005634">
    <property type="term" value="C:nucleus"/>
    <property type="evidence" value="ECO:0007669"/>
    <property type="project" value="UniProtKB-SubCell"/>
</dbReference>
<dbReference type="SMART" id="SM00398">
    <property type="entry name" value="HMG"/>
    <property type="match status" value="1"/>
</dbReference>
<dbReference type="PANTHER" id="PTHR10270">
    <property type="entry name" value="SOX TRANSCRIPTION FACTOR"/>
    <property type="match status" value="1"/>
</dbReference>
<evidence type="ECO:0000259" key="6">
    <source>
        <dbReference type="PROSITE" id="PS50118"/>
    </source>
</evidence>
<feature type="domain" description="HMG box" evidence="6">
    <location>
        <begin position="358"/>
        <end position="415"/>
    </location>
</feature>
<feature type="compositionally biased region" description="Polar residues" evidence="5">
    <location>
        <begin position="122"/>
        <end position="138"/>
    </location>
</feature>
<dbReference type="SUPFAM" id="SSF47095">
    <property type="entry name" value="HMG-box"/>
    <property type="match status" value="1"/>
</dbReference>
<dbReference type="FunFam" id="1.10.30.10:FF:000002">
    <property type="entry name" value="transcription factor Sox-2"/>
    <property type="match status" value="1"/>
</dbReference>
<feature type="region of interest" description="Disordered" evidence="5">
    <location>
        <begin position="91"/>
        <end position="146"/>
    </location>
</feature>
<dbReference type="CDD" id="cd22028">
    <property type="entry name" value="HMG-box_SoxA_SoxB_SoxG"/>
    <property type="match status" value="1"/>
</dbReference>
<reference evidence="7" key="1">
    <citation type="submission" date="2014-08" db="EMBL/GenBank/DDBJ databases">
        <authorList>
            <person name="Murali S."/>
            <person name="Richards S."/>
            <person name="Bandaranaike D."/>
            <person name="Bellair M."/>
            <person name="Blankenburg K."/>
            <person name="Chao H."/>
            <person name="Dinh H."/>
            <person name="Doddapaneni H."/>
            <person name="Dugan-Rocha S."/>
            <person name="Elkadiri S."/>
            <person name="Gnanaolivu R."/>
            <person name="Hughes D."/>
            <person name="Lee S."/>
            <person name="Li M."/>
            <person name="Ming W."/>
            <person name="Munidasa M."/>
            <person name="Muniz J."/>
            <person name="Nguyen L."/>
            <person name="Osuji N."/>
            <person name="Pu L.-L."/>
            <person name="Puazo M."/>
            <person name="Skinner E."/>
            <person name="Qu C."/>
            <person name="Quiroz J."/>
            <person name="Raj R."/>
            <person name="Weissenberger G."/>
            <person name="Xin Y."/>
            <person name="Zou X."/>
            <person name="Han Y."/>
            <person name="Worley K."/>
            <person name="Muzny D."/>
            <person name="Gibbs R."/>
        </authorList>
    </citation>
    <scope>NUCLEOTIDE SEQUENCE</scope>
    <source>
        <strain evidence="7">HAZT.00-mixed</strain>
        <tissue evidence="7">Whole organism</tissue>
    </source>
</reference>
<dbReference type="Pfam" id="PF00505">
    <property type="entry name" value="HMG_box"/>
    <property type="match status" value="1"/>
</dbReference>
<proteinExistence type="predicted"/>
<dbReference type="PROSITE" id="PS50118">
    <property type="entry name" value="HMG_BOX_2"/>
    <property type="match status" value="1"/>
</dbReference>
<name>A0A6A0GR39_HYAAZ</name>
<feature type="compositionally biased region" description="Polar residues" evidence="5">
    <location>
        <begin position="97"/>
        <end position="115"/>
    </location>
</feature>
<sequence length="415" mass="45772">MFGGNYNNELDCRTTSIPSQPPTSLPPHYYLHHLQQHLHEHYAYQLKRRALLEQCHEVSACVGAMTPSPVPHVRAPDSVASPVGQKRVSPFLIPNNGACSPQANVGTPSPRNNSGEELYSPSLRTNMVSNCSTTPDVDSTTENDLEPKDAQTKLCESDTSADQKFLCEATEGQETHLRPPHEPTQNQEAHFRHMQSLQSFQQKLAGLQSSTSDGRSPAAPAALQRLQESKYLSQVQGTFSAAMGQTDLPTSMPNNMPKIHPPFFNSFIGFGHPMFITHGLSQDSKYSLPFPPGGFIPSFASPQNIRDTFSPNADIKSSAPNSSDLRSSSPASGDNFKCSTSSTSPSSSSSIAMSDEHVKRPMNAFMVWSRIKRRKIALDNPKMHNSEISKRLGAEWKLLTDLEKRPFIDEAKRLR</sequence>
<evidence type="ECO:0000256" key="4">
    <source>
        <dbReference type="PROSITE-ProRule" id="PRU00267"/>
    </source>
</evidence>
<accession>A0A6A0GR39</accession>
<dbReference type="InterPro" id="IPR009071">
    <property type="entry name" value="HMG_box_dom"/>
</dbReference>
<evidence type="ECO:0000256" key="5">
    <source>
        <dbReference type="SAM" id="MobiDB-lite"/>
    </source>
</evidence>
<feature type="compositionally biased region" description="Polar residues" evidence="5">
    <location>
        <begin position="318"/>
        <end position="332"/>
    </location>
</feature>
<evidence type="ECO:0000256" key="1">
    <source>
        <dbReference type="ARBA" id="ARBA00004123"/>
    </source>
</evidence>
<dbReference type="Proteomes" id="UP000711488">
    <property type="component" value="Unassembled WGS sequence"/>
</dbReference>
<dbReference type="AlphaFoldDB" id="A0A6A0GR39"/>
<feature type="region of interest" description="Disordered" evidence="5">
    <location>
        <begin position="306"/>
        <end position="355"/>
    </location>
</feature>
<comment type="subcellular location">
    <subcellularLocation>
        <location evidence="1">Nucleus</location>
    </subcellularLocation>
</comment>
<dbReference type="GO" id="GO:0030154">
    <property type="term" value="P:cell differentiation"/>
    <property type="evidence" value="ECO:0007669"/>
    <property type="project" value="TreeGrafter"/>
</dbReference>
<dbReference type="Gene3D" id="1.10.30.10">
    <property type="entry name" value="High mobility group box domain"/>
    <property type="match status" value="1"/>
</dbReference>
<evidence type="ECO:0000256" key="2">
    <source>
        <dbReference type="ARBA" id="ARBA00023125"/>
    </source>
</evidence>
<feature type="region of interest" description="Disordered" evidence="5">
    <location>
        <begin position="1"/>
        <end position="24"/>
    </location>
</feature>
<dbReference type="EMBL" id="JQDR03016689">
    <property type="protein sequence ID" value="KAA0184879.1"/>
    <property type="molecule type" value="Genomic_DNA"/>
</dbReference>
<evidence type="ECO:0000256" key="3">
    <source>
        <dbReference type="ARBA" id="ARBA00023242"/>
    </source>
</evidence>
<keyword evidence="3 4" id="KW-0539">Nucleus</keyword>
<evidence type="ECO:0000313" key="7">
    <source>
        <dbReference type="EMBL" id="KAA0184879.1"/>
    </source>
</evidence>
<dbReference type="GO" id="GO:0001228">
    <property type="term" value="F:DNA-binding transcription activator activity, RNA polymerase II-specific"/>
    <property type="evidence" value="ECO:0007669"/>
    <property type="project" value="TreeGrafter"/>
</dbReference>
<comment type="caution">
    <text evidence="7">The sequence shown here is derived from an EMBL/GenBank/DDBJ whole genome shotgun (WGS) entry which is preliminary data.</text>
</comment>
<reference evidence="7" key="2">
    <citation type="journal article" date="2018" name="Environ. Sci. Technol.">
        <title>The Toxicogenome of Hyalella azteca: A Model for Sediment Ecotoxicology and Evolutionary Toxicology.</title>
        <authorList>
            <person name="Poynton H.C."/>
            <person name="Hasenbein S."/>
            <person name="Benoit J.B."/>
            <person name="Sepulveda M.S."/>
            <person name="Poelchau M.F."/>
            <person name="Hughes D.S.T."/>
            <person name="Murali S.C."/>
            <person name="Chen S."/>
            <person name="Glastad K.M."/>
            <person name="Goodisman M.A.D."/>
            <person name="Werren J.H."/>
            <person name="Vineis J.H."/>
            <person name="Bowen J.L."/>
            <person name="Friedrich M."/>
            <person name="Jones J."/>
            <person name="Robertson H.M."/>
            <person name="Feyereisen R."/>
            <person name="Mechler-Hickson A."/>
            <person name="Mathers N."/>
            <person name="Lee C.E."/>
            <person name="Colbourne J.K."/>
            <person name="Biales A."/>
            <person name="Johnston J.S."/>
            <person name="Wellborn G.A."/>
            <person name="Rosendale A.J."/>
            <person name="Cridge A.G."/>
            <person name="Munoz-Torres M.C."/>
            <person name="Bain P.A."/>
            <person name="Manny A.R."/>
            <person name="Major K.M."/>
            <person name="Lambert F.N."/>
            <person name="Vulpe C.D."/>
            <person name="Tuck P."/>
            <person name="Blalock B.J."/>
            <person name="Lin Y.Y."/>
            <person name="Smith M.E."/>
            <person name="Ochoa-Acuna H."/>
            <person name="Chen M.M."/>
            <person name="Childers C.P."/>
            <person name="Qu J."/>
            <person name="Dugan S."/>
            <person name="Lee S.L."/>
            <person name="Chao H."/>
            <person name="Dinh H."/>
            <person name="Han Y."/>
            <person name="Doddapaneni H."/>
            <person name="Worley K.C."/>
            <person name="Muzny D.M."/>
            <person name="Gibbs R.A."/>
            <person name="Richards S."/>
        </authorList>
    </citation>
    <scope>NUCLEOTIDE SEQUENCE</scope>
    <source>
        <strain evidence="7">HAZT.00-mixed</strain>
        <tissue evidence="7">Whole organism</tissue>
    </source>
</reference>
<organism evidence="7">
    <name type="scientific">Hyalella azteca</name>
    <name type="common">Amphipod</name>
    <dbReference type="NCBI Taxonomy" id="294128"/>
    <lineage>
        <taxon>Eukaryota</taxon>
        <taxon>Metazoa</taxon>
        <taxon>Ecdysozoa</taxon>
        <taxon>Arthropoda</taxon>
        <taxon>Crustacea</taxon>
        <taxon>Multicrustacea</taxon>
        <taxon>Malacostraca</taxon>
        <taxon>Eumalacostraca</taxon>
        <taxon>Peracarida</taxon>
        <taxon>Amphipoda</taxon>
        <taxon>Senticaudata</taxon>
        <taxon>Talitrida</taxon>
        <taxon>Talitroidea</taxon>
        <taxon>Hyalellidae</taxon>
        <taxon>Hyalella</taxon>
    </lineage>
</organism>
<dbReference type="InterPro" id="IPR036910">
    <property type="entry name" value="HMG_box_dom_sf"/>
</dbReference>
<reference evidence="7" key="3">
    <citation type="submission" date="2019-06" db="EMBL/GenBank/DDBJ databases">
        <authorList>
            <person name="Poynton C."/>
            <person name="Hasenbein S."/>
            <person name="Benoit J.B."/>
            <person name="Sepulveda M.S."/>
            <person name="Poelchau M.F."/>
            <person name="Murali S.C."/>
            <person name="Chen S."/>
            <person name="Glastad K.M."/>
            <person name="Werren J.H."/>
            <person name="Vineis J.H."/>
            <person name="Bowen J.L."/>
            <person name="Friedrich M."/>
            <person name="Jones J."/>
            <person name="Robertson H.M."/>
            <person name="Feyereisen R."/>
            <person name="Mechler-Hickson A."/>
            <person name="Mathers N."/>
            <person name="Lee C.E."/>
            <person name="Colbourne J.K."/>
            <person name="Biales A."/>
            <person name="Johnston J.S."/>
            <person name="Wellborn G.A."/>
            <person name="Rosendale A.J."/>
            <person name="Cridge A.G."/>
            <person name="Munoz-Torres M.C."/>
            <person name="Bain P.A."/>
            <person name="Manny A.R."/>
            <person name="Major K.M."/>
            <person name="Lambert F.N."/>
            <person name="Vulpe C.D."/>
            <person name="Tuck P."/>
            <person name="Blalock B.J."/>
            <person name="Lin Y.-Y."/>
            <person name="Smith M.E."/>
            <person name="Ochoa-Acuna H."/>
            <person name="Chen M.-J.M."/>
            <person name="Childers C.P."/>
            <person name="Qu J."/>
            <person name="Dugan S."/>
            <person name="Lee S.L."/>
            <person name="Chao H."/>
            <person name="Dinh H."/>
            <person name="Han Y."/>
            <person name="Doddapaneni H."/>
            <person name="Worley K.C."/>
            <person name="Muzny D.M."/>
            <person name="Gibbs R.A."/>
            <person name="Richards S."/>
        </authorList>
    </citation>
    <scope>NUCLEOTIDE SEQUENCE</scope>
    <source>
        <strain evidence="7">HAZT.00-mixed</strain>
        <tissue evidence="7">Whole organism</tissue>
    </source>
</reference>
<dbReference type="PANTHER" id="PTHR10270:SF324">
    <property type="entry name" value="SOX DOMAIN-CONTAINING PROTEIN DICHAETE-RELATED"/>
    <property type="match status" value="1"/>
</dbReference>
<dbReference type="InterPro" id="IPR050140">
    <property type="entry name" value="SRY-related_HMG-box_TF-like"/>
</dbReference>
<feature type="DNA-binding region" description="HMG box" evidence="4">
    <location>
        <begin position="358"/>
        <end position="415"/>
    </location>
</feature>
<keyword evidence="2 4" id="KW-0238">DNA-binding</keyword>
<dbReference type="GO" id="GO:0000978">
    <property type="term" value="F:RNA polymerase II cis-regulatory region sequence-specific DNA binding"/>
    <property type="evidence" value="ECO:0007669"/>
    <property type="project" value="TreeGrafter"/>
</dbReference>
<gene>
    <name evidence="7" type="ORF">HAZT_HAZT000028</name>
</gene>
<feature type="compositionally biased region" description="Polar residues" evidence="5">
    <location>
        <begin position="1"/>
        <end position="18"/>
    </location>
</feature>
<protein>
    <recommendedName>
        <fullName evidence="6">HMG box domain-containing protein</fullName>
    </recommendedName>
</protein>